<gene>
    <name evidence="10" type="ORF">AAAT05_07325</name>
</gene>
<dbReference type="PANTHER" id="PTHR43394:SF1">
    <property type="entry name" value="ATP-BINDING CASSETTE SUB-FAMILY B MEMBER 10, MITOCHONDRIAL"/>
    <property type="match status" value="1"/>
</dbReference>
<dbReference type="RefSeq" id="WP_431856668.1">
    <property type="nucleotide sequence ID" value="NZ_JBBNGS010000013.1"/>
</dbReference>
<evidence type="ECO:0000259" key="8">
    <source>
        <dbReference type="PROSITE" id="PS50893"/>
    </source>
</evidence>
<evidence type="ECO:0000256" key="7">
    <source>
        <dbReference type="SAM" id="Phobius"/>
    </source>
</evidence>
<proteinExistence type="predicted"/>
<dbReference type="InterPro" id="IPR036640">
    <property type="entry name" value="ABC1_TM_sf"/>
</dbReference>
<feature type="transmembrane region" description="Helical" evidence="7">
    <location>
        <begin position="175"/>
        <end position="194"/>
    </location>
</feature>
<comment type="subcellular location">
    <subcellularLocation>
        <location evidence="1">Cell membrane</location>
        <topology evidence="1">Multi-pass membrane protein</topology>
    </subcellularLocation>
</comment>
<evidence type="ECO:0000256" key="3">
    <source>
        <dbReference type="ARBA" id="ARBA00022741"/>
    </source>
</evidence>
<feature type="transmembrane region" description="Helical" evidence="7">
    <location>
        <begin position="150"/>
        <end position="169"/>
    </location>
</feature>
<dbReference type="EMBL" id="JBBNGS010000013">
    <property type="protein sequence ID" value="MEQ2638147.1"/>
    <property type="molecule type" value="Genomic_DNA"/>
</dbReference>
<keyword evidence="5 7" id="KW-1133">Transmembrane helix</keyword>
<feature type="transmembrane region" description="Helical" evidence="7">
    <location>
        <begin position="72"/>
        <end position="90"/>
    </location>
</feature>
<feature type="domain" description="ABC transmembrane type-1" evidence="9">
    <location>
        <begin position="32"/>
        <end position="314"/>
    </location>
</feature>
<dbReference type="InterPro" id="IPR011527">
    <property type="entry name" value="ABC1_TM_dom"/>
</dbReference>
<evidence type="ECO:0000256" key="5">
    <source>
        <dbReference type="ARBA" id="ARBA00022989"/>
    </source>
</evidence>
<dbReference type="CDD" id="cd18548">
    <property type="entry name" value="ABC_6TM_Tm287_like"/>
    <property type="match status" value="1"/>
</dbReference>
<accession>A0ABV1IHM6</accession>
<dbReference type="PROSITE" id="PS00211">
    <property type="entry name" value="ABC_TRANSPORTER_1"/>
    <property type="match status" value="1"/>
</dbReference>
<feature type="transmembrane region" description="Helical" evidence="7">
    <location>
        <begin position="291"/>
        <end position="313"/>
    </location>
</feature>
<keyword evidence="6 7" id="KW-0472">Membrane</keyword>
<dbReference type="PANTHER" id="PTHR43394">
    <property type="entry name" value="ATP-DEPENDENT PERMEASE MDL1, MITOCHONDRIAL"/>
    <property type="match status" value="1"/>
</dbReference>
<dbReference type="Gene3D" id="3.40.50.300">
    <property type="entry name" value="P-loop containing nucleotide triphosphate hydrolases"/>
    <property type="match status" value="1"/>
</dbReference>
<dbReference type="PROSITE" id="PS50893">
    <property type="entry name" value="ABC_TRANSPORTER_2"/>
    <property type="match status" value="1"/>
</dbReference>
<feature type="transmembrane region" description="Helical" evidence="7">
    <location>
        <begin position="31"/>
        <end position="52"/>
    </location>
</feature>
<reference evidence="10 11" key="1">
    <citation type="submission" date="2024-04" db="EMBL/GenBank/DDBJ databases">
        <title>Human intestinal bacterial collection.</title>
        <authorList>
            <person name="Pauvert C."/>
            <person name="Hitch T.C.A."/>
            <person name="Clavel T."/>
        </authorList>
    </citation>
    <scope>NUCLEOTIDE SEQUENCE [LARGE SCALE GENOMIC DNA]</scope>
    <source>
        <strain evidence="10 11">CLA-AA-H197</strain>
    </source>
</reference>
<name>A0ABV1IHM6_9ACTN</name>
<evidence type="ECO:0000256" key="2">
    <source>
        <dbReference type="ARBA" id="ARBA00022692"/>
    </source>
</evidence>
<dbReference type="Proteomes" id="UP001478817">
    <property type="component" value="Unassembled WGS sequence"/>
</dbReference>
<dbReference type="SMART" id="SM00382">
    <property type="entry name" value="AAA"/>
    <property type="match status" value="1"/>
</dbReference>
<feature type="domain" description="ABC transporter" evidence="8">
    <location>
        <begin position="347"/>
        <end position="581"/>
    </location>
</feature>
<dbReference type="Pfam" id="PF00005">
    <property type="entry name" value="ABC_tran"/>
    <property type="match status" value="1"/>
</dbReference>
<dbReference type="InterPro" id="IPR039421">
    <property type="entry name" value="Type_1_exporter"/>
</dbReference>
<keyword evidence="3" id="KW-0547">Nucleotide-binding</keyword>
<protein>
    <submittedName>
        <fullName evidence="10">ABC transporter ATP-binding protein</fullName>
    </submittedName>
</protein>
<keyword evidence="2 7" id="KW-0812">Transmembrane</keyword>
<dbReference type="SUPFAM" id="SSF90123">
    <property type="entry name" value="ABC transporter transmembrane region"/>
    <property type="match status" value="1"/>
</dbReference>
<keyword evidence="11" id="KW-1185">Reference proteome</keyword>
<comment type="caution">
    <text evidence="10">The sequence shown here is derived from an EMBL/GenBank/DDBJ whole genome shotgun (WGS) entry which is preliminary data.</text>
</comment>
<dbReference type="Gene3D" id="1.20.1560.10">
    <property type="entry name" value="ABC transporter type 1, transmembrane domain"/>
    <property type="match status" value="1"/>
</dbReference>
<sequence length="602" mass="64472">MDGSRQDGKAAARGSDLRFIARGFGTYRKDAVLAGLCVFVETSLELLIPFLMSSVIDEGISGASPYVVWTRGAAMLACAAAALLLGTGYARFSARAAMGLGANLRRAEFAQVQRFAFSNLDDFESSSLVTRMTTDVTVIQNAMVTGFRPLLRGPVMLVMGLLLSCLMSVRLAAVFLAIVPVLAVVLLFIVRHVAPLYRVLQGVMDRLNDALQEDLTAIRVIKAYVREDHVAQRFSEVNSDLAATATRTFSGAVLNTPVFQLAMYTACVGILWTGGNMIMASQLTVGTLTGFMSYVLQIMNSLMMISNVFLLMARALTSIRRVREVLDEKPAISSPEHALTEVPDGSVDFDHVGFRYSASAQKDVLSDVTLHLTAGSTVGVLGATGSGKTTLVQLIARLYDVTSGGVAVGGHDVREYDLAALRDAVGIVLQKNVLFSGTVRQNLQWGAPDASDDELLEACRVACVDEFLDRIGGLDGDLGQGGVNVSGGQKQRLCIARALLKRPRVLVFDDSTSAVDMATDAKIRAHLAALADVTKIVIAQRVASVRDADKIVILDDGRVHAVGTHEELLAADPIYQELYESQIGSGIHGEKTGDVREAADGR</sequence>
<evidence type="ECO:0000313" key="10">
    <source>
        <dbReference type="EMBL" id="MEQ2638147.1"/>
    </source>
</evidence>
<dbReference type="PROSITE" id="PS50929">
    <property type="entry name" value="ABC_TM1F"/>
    <property type="match status" value="1"/>
</dbReference>
<dbReference type="SUPFAM" id="SSF52540">
    <property type="entry name" value="P-loop containing nucleoside triphosphate hydrolases"/>
    <property type="match status" value="1"/>
</dbReference>
<evidence type="ECO:0000259" key="9">
    <source>
        <dbReference type="PROSITE" id="PS50929"/>
    </source>
</evidence>
<dbReference type="InterPro" id="IPR017871">
    <property type="entry name" value="ABC_transporter-like_CS"/>
</dbReference>
<dbReference type="InterPro" id="IPR003439">
    <property type="entry name" value="ABC_transporter-like_ATP-bd"/>
</dbReference>
<evidence type="ECO:0000313" key="11">
    <source>
        <dbReference type="Proteomes" id="UP001478817"/>
    </source>
</evidence>
<dbReference type="InterPro" id="IPR027417">
    <property type="entry name" value="P-loop_NTPase"/>
</dbReference>
<dbReference type="GO" id="GO:0005524">
    <property type="term" value="F:ATP binding"/>
    <property type="evidence" value="ECO:0007669"/>
    <property type="project" value="UniProtKB-KW"/>
</dbReference>
<evidence type="ECO:0000256" key="4">
    <source>
        <dbReference type="ARBA" id="ARBA00022840"/>
    </source>
</evidence>
<evidence type="ECO:0000256" key="6">
    <source>
        <dbReference type="ARBA" id="ARBA00023136"/>
    </source>
</evidence>
<dbReference type="InterPro" id="IPR003593">
    <property type="entry name" value="AAA+_ATPase"/>
</dbReference>
<keyword evidence="4 10" id="KW-0067">ATP-binding</keyword>
<feature type="transmembrane region" description="Helical" evidence="7">
    <location>
        <begin position="261"/>
        <end position="279"/>
    </location>
</feature>
<evidence type="ECO:0000256" key="1">
    <source>
        <dbReference type="ARBA" id="ARBA00004651"/>
    </source>
</evidence>
<organism evidence="10 11">
    <name type="scientific">Paratractidigestivibacter faecalis</name>
    <dbReference type="NCBI Taxonomy" id="2292441"/>
    <lineage>
        <taxon>Bacteria</taxon>
        <taxon>Bacillati</taxon>
        <taxon>Actinomycetota</taxon>
        <taxon>Coriobacteriia</taxon>
        <taxon>Coriobacteriales</taxon>
        <taxon>Atopobiaceae</taxon>
        <taxon>Paratractidigestivibacter</taxon>
    </lineage>
</organism>
<dbReference type="Pfam" id="PF00664">
    <property type="entry name" value="ABC_membrane"/>
    <property type="match status" value="1"/>
</dbReference>